<comment type="subcellular location">
    <subcellularLocation>
        <location evidence="1">Mitochondrion</location>
    </subcellularLocation>
</comment>
<dbReference type="EMBL" id="KQ086045">
    <property type="protein sequence ID" value="KLO09777.1"/>
    <property type="molecule type" value="Genomic_DNA"/>
</dbReference>
<protein>
    <recommendedName>
        <fullName evidence="3">Altered inheritance of mitochondria protein 9, mitochondrial</fullName>
    </recommendedName>
    <alternativeName>
        <fullName evidence="6">Found in mitochondrial proteome protein 29</fullName>
    </alternativeName>
</protein>
<keyword evidence="4" id="KW-0809">Transit peptide</keyword>
<dbReference type="InterPro" id="IPR011009">
    <property type="entry name" value="Kinase-like_dom_sf"/>
</dbReference>
<feature type="domain" description="Aminoglycoside phosphotransferase" evidence="7">
    <location>
        <begin position="49"/>
        <end position="333"/>
    </location>
</feature>
<evidence type="ECO:0000256" key="3">
    <source>
        <dbReference type="ARBA" id="ARBA00016197"/>
    </source>
</evidence>
<evidence type="ECO:0000313" key="8">
    <source>
        <dbReference type="EMBL" id="KLO09777.1"/>
    </source>
</evidence>
<dbReference type="InParanoid" id="A0A0H2RE00"/>
<dbReference type="GO" id="GO:0005739">
    <property type="term" value="C:mitochondrion"/>
    <property type="evidence" value="ECO:0007669"/>
    <property type="project" value="UniProtKB-SubCell"/>
</dbReference>
<dbReference type="STRING" id="27342.A0A0H2RE00"/>
<keyword evidence="9" id="KW-1185">Reference proteome</keyword>
<name>A0A0H2RE00_9AGAM</name>
<dbReference type="InterPro" id="IPR051035">
    <property type="entry name" value="Mito_inheritance_9"/>
</dbReference>
<evidence type="ECO:0000256" key="1">
    <source>
        <dbReference type="ARBA" id="ARBA00004173"/>
    </source>
</evidence>
<accession>A0A0H2RE00</accession>
<dbReference type="PANTHER" id="PTHR36091">
    <property type="entry name" value="ALTERED INHERITANCE OF MITOCHONDRIA PROTEIN 9, MITOCHONDRIAL"/>
    <property type="match status" value="1"/>
</dbReference>
<reference evidence="8 9" key="1">
    <citation type="submission" date="2015-04" db="EMBL/GenBank/DDBJ databases">
        <title>Complete genome sequence of Schizopora paradoxa KUC8140, a cosmopolitan wood degrader in East Asia.</title>
        <authorList>
            <consortium name="DOE Joint Genome Institute"/>
            <person name="Min B."/>
            <person name="Park H."/>
            <person name="Jang Y."/>
            <person name="Kim J.-J."/>
            <person name="Kim K.H."/>
            <person name="Pangilinan J."/>
            <person name="Lipzen A."/>
            <person name="Riley R."/>
            <person name="Grigoriev I.V."/>
            <person name="Spatafora J.W."/>
            <person name="Choi I.-G."/>
        </authorList>
    </citation>
    <scope>NUCLEOTIDE SEQUENCE [LARGE SCALE GENOMIC DNA]</scope>
    <source>
        <strain evidence="8 9">KUC8140</strain>
    </source>
</reference>
<evidence type="ECO:0000259" key="7">
    <source>
        <dbReference type="Pfam" id="PF01636"/>
    </source>
</evidence>
<feature type="non-terminal residue" evidence="8">
    <location>
        <position position="458"/>
    </location>
</feature>
<organism evidence="8 9">
    <name type="scientific">Schizopora paradoxa</name>
    <dbReference type="NCBI Taxonomy" id="27342"/>
    <lineage>
        <taxon>Eukaryota</taxon>
        <taxon>Fungi</taxon>
        <taxon>Dikarya</taxon>
        <taxon>Basidiomycota</taxon>
        <taxon>Agaricomycotina</taxon>
        <taxon>Agaricomycetes</taxon>
        <taxon>Hymenochaetales</taxon>
        <taxon>Schizoporaceae</taxon>
        <taxon>Schizopora</taxon>
    </lineage>
</organism>
<proteinExistence type="inferred from homology"/>
<dbReference type="AlphaFoldDB" id="A0A0H2RE00"/>
<evidence type="ECO:0000256" key="5">
    <source>
        <dbReference type="ARBA" id="ARBA00023128"/>
    </source>
</evidence>
<dbReference type="Gene3D" id="3.90.1200.10">
    <property type="match status" value="1"/>
</dbReference>
<dbReference type="PANTHER" id="PTHR36091:SF1">
    <property type="entry name" value="ALTERED INHERITANCE OF MITOCHONDRIA PROTEIN 9, MITOCHONDRIAL"/>
    <property type="match status" value="1"/>
</dbReference>
<evidence type="ECO:0000313" key="9">
    <source>
        <dbReference type="Proteomes" id="UP000053477"/>
    </source>
</evidence>
<dbReference type="SUPFAM" id="SSF56112">
    <property type="entry name" value="Protein kinase-like (PK-like)"/>
    <property type="match status" value="1"/>
</dbReference>
<keyword evidence="5" id="KW-0496">Mitochondrion</keyword>
<dbReference type="Proteomes" id="UP000053477">
    <property type="component" value="Unassembled WGS sequence"/>
</dbReference>
<feature type="non-terminal residue" evidence="8">
    <location>
        <position position="1"/>
    </location>
</feature>
<evidence type="ECO:0000256" key="2">
    <source>
        <dbReference type="ARBA" id="ARBA00005543"/>
    </source>
</evidence>
<dbReference type="Pfam" id="PF01636">
    <property type="entry name" value="APH"/>
    <property type="match status" value="1"/>
</dbReference>
<evidence type="ECO:0000256" key="6">
    <source>
        <dbReference type="ARBA" id="ARBA00031849"/>
    </source>
</evidence>
<comment type="similarity">
    <text evidence="2">Belongs to the AIM9 family.</text>
</comment>
<evidence type="ECO:0000256" key="4">
    <source>
        <dbReference type="ARBA" id="ARBA00022946"/>
    </source>
</evidence>
<gene>
    <name evidence="8" type="ORF">SCHPADRAFT_808487</name>
</gene>
<sequence length="458" mass="52796">DDHEFFRYTSARWLRNDNFERQNRYVRFDVNALCDIAATACGAEECTEIKKLDEGGFNRAFLLRFDNDKEAVARIPFPISGPPHLLTASEVATLDFVRNVMDIPAPKVLAWSSRAESTPVGAEFMVLEKVDGVPLPYVLKEIQDAKDKARDISETLRHMLNIDRKFTRLKFTMHGSLFYKGDVAEYPHTTKLFADESQESDFTRKFAIGPHMSYFLWRDERKQLDVDRGPWSTASEYISGFIRCEQEWLQHFAQPRRPEDPTYRSAENNDPQQHIEALEKCLKAMPHVIPQQLAWPAIWHPDLHKGNIFVSKDAPHTLSGLIDWQFAGIGPFFHQMKIPKAFRYYGSRIELPAEGAGGVKLPDDFESLPDDEKKLVVEEMFEAGVHVTYKNATKCNSFMHALLEHPEFPIVMEPFTTALESWDRGLEELKFQLLVLSENWENISDDGEDCPIRYSDEE</sequence>
<dbReference type="OrthoDB" id="2968323at2759"/>
<dbReference type="InterPro" id="IPR002575">
    <property type="entry name" value="Aminoglycoside_PTrfase"/>
</dbReference>